<reference evidence="3" key="2">
    <citation type="journal article" date="2011" name="Stand. Genomic Sci.">
        <title>Complete genome sequence of Weeksella virosa type strain (9751T).</title>
        <authorList>
            <person name="Lang E."/>
            <person name="Teshima H."/>
            <person name="Lucas S."/>
            <person name="Lapidus A."/>
            <person name="Hammon N."/>
            <person name="Deshpande S."/>
            <person name="Nolan M."/>
            <person name="Cheng J."/>
            <person name="Pitluck S."/>
            <person name="Liolios K."/>
            <person name="Pagani I."/>
            <person name="Mikhailova N."/>
            <person name="Ivanova N."/>
            <person name="Mavromatis K."/>
            <person name="Pati A."/>
            <person name="Tapia R."/>
            <person name="Han C."/>
            <person name="Goodwin L."/>
            <person name="Chen A."/>
            <person name="Palaniappan K."/>
            <person name="Land M."/>
            <person name="Hauser L."/>
            <person name="Chang Y."/>
            <person name="Jeffries C."/>
            <person name="Brambilla E."/>
            <person name="Kopitz M."/>
            <person name="Rohde M."/>
            <person name="Goker M."/>
            <person name="Tindall B."/>
            <person name="Detter J."/>
            <person name="Woyke T."/>
            <person name="Bristow J."/>
            <person name="Eisen J."/>
            <person name="Markowitz V."/>
            <person name="Hugenholtz P."/>
            <person name="Klenk H."/>
            <person name="Kyrpides N."/>
        </authorList>
    </citation>
    <scope>NUCLEOTIDE SEQUENCE [LARGE SCALE GENOMIC DNA]</scope>
    <source>
        <strain evidence="3">ATCC 43766 / DSM 16922 / JCM 21250 / NBRC 16016 / NCTC 11634 / CL345/78</strain>
    </source>
</reference>
<feature type="domain" description="AB hydrolase-1" evidence="1">
    <location>
        <begin position="13"/>
        <end position="238"/>
    </location>
</feature>
<dbReference type="HOGENOM" id="CLU_020336_50_4_10"/>
<accession>F0P266</accession>
<organism evidence="2 3">
    <name type="scientific">Weeksella virosa (strain ATCC 43766 / DSM 16922 / JCM 21250 / CCUG 30538 / CDC 9751 / IAM 14551 / NBRC 16016 / NCTC 11634 / CL345/78)</name>
    <dbReference type="NCBI Taxonomy" id="865938"/>
    <lineage>
        <taxon>Bacteria</taxon>
        <taxon>Pseudomonadati</taxon>
        <taxon>Bacteroidota</taxon>
        <taxon>Flavobacteriia</taxon>
        <taxon>Flavobacteriales</taxon>
        <taxon>Weeksellaceae</taxon>
        <taxon>Weeksella</taxon>
    </lineage>
</organism>
<dbReference type="eggNOG" id="COG2267">
    <property type="taxonomic scope" value="Bacteria"/>
</dbReference>
<name>F0P266_WEEVC</name>
<gene>
    <name evidence="2" type="ordered locus">Weevi_1047</name>
</gene>
<reference evidence="2 3" key="1">
    <citation type="journal article" date="2011" name="Stand. Genomic Sci.">
        <title>Complete genome sequence of Weeksella virosa type strain (9751).</title>
        <authorList>
            <person name="Lang E."/>
            <person name="Teshima H."/>
            <person name="Lucas S."/>
            <person name="Lapidus A."/>
            <person name="Hammon N."/>
            <person name="Deshpande S."/>
            <person name="Nolan M."/>
            <person name="Cheng J.F."/>
            <person name="Pitluck S."/>
            <person name="Liolios K."/>
            <person name="Pagani I."/>
            <person name="Mikhailova N."/>
            <person name="Ivanova N."/>
            <person name="Mavromatis K."/>
            <person name="Pati A."/>
            <person name="Tapia R."/>
            <person name="Han C."/>
            <person name="Goodwin L."/>
            <person name="Chen A."/>
            <person name="Palaniappan K."/>
            <person name="Land M."/>
            <person name="Hauser L."/>
            <person name="Chang Y.J."/>
            <person name="Jeffries C.D."/>
            <person name="Brambilla E.M."/>
            <person name="Kopitz M."/>
            <person name="Rohde M."/>
            <person name="Goker M."/>
            <person name="Tindall B.J."/>
            <person name="Detter J.C."/>
            <person name="Woyke T."/>
            <person name="Bristow J."/>
            <person name="Eisen J.A."/>
            <person name="Markowitz V."/>
            <person name="Hugenholtz P."/>
            <person name="Klenk H.P."/>
            <person name="Kyrpides N.C."/>
        </authorList>
    </citation>
    <scope>NUCLEOTIDE SEQUENCE [LARGE SCALE GENOMIC DNA]</scope>
    <source>
        <strain evidence="3">ATCC 43766 / DSM 16922 / JCM 21250 / NBRC 16016 / NCTC 11634 / CL345/78</strain>
    </source>
</reference>
<dbReference type="OrthoDB" id="252464at2"/>
<dbReference type="InterPro" id="IPR050266">
    <property type="entry name" value="AB_hydrolase_sf"/>
</dbReference>
<dbReference type="PANTHER" id="PTHR43798">
    <property type="entry name" value="MONOACYLGLYCEROL LIPASE"/>
    <property type="match status" value="1"/>
</dbReference>
<protein>
    <submittedName>
        <fullName evidence="2">Alpha/beta hydrolase fold protein</fullName>
    </submittedName>
</protein>
<sequence length="255" mass="28975">MLAYTKLGKGINTLIFLHGFLENRKIWFDLAEDLASDFSILLIDFPGHGLSKNIDGNPSVDQIAREVIRVADHENIESFTVWGHSMGGYVALAIADLFPQRLDALVLMNSTTFADNVEKKLQRIKAKKTVEKNLKTLINLSIPNLFYQQKNEEKQAAIEVLKEIAYETSVEGAQYALDAMRLRPDRHKTLLQFPKPSLVIVGKYDQTVNPRELLACLENHPAVTTKTLSTGHVSHYENYNEVLKIAWQFLRAVYY</sequence>
<proteinExistence type="predicted"/>
<dbReference type="AlphaFoldDB" id="F0P266"/>
<dbReference type="GO" id="GO:0016787">
    <property type="term" value="F:hydrolase activity"/>
    <property type="evidence" value="ECO:0007669"/>
    <property type="project" value="UniProtKB-KW"/>
</dbReference>
<dbReference type="Proteomes" id="UP000008641">
    <property type="component" value="Chromosome"/>
</dbReference>
<keyword evidence="2" id="KW-0378">Hydrolase</keyword>
<dbReference type="SUPFAM" id="SSF53474">
    <property type="entry name" value="alpha/beta-Hydrolases"/>
    <property type="match status" value="1"/>
</dbReference>
<dbReference type="EMBL" id="CP002455">
    <property type="protein sequence ID" value="ADX67756.1"/>
    <property type="molecule type" value="Genomic_DNA"/>
</dbReference>
<dbReference type="STRING" id="865938.Weevi_1047"/>
<evidence type="ECO:0000259" key="1">
    <source>
        <dbReference type="Pfam" id="PF00561"/>
    </source>
</evidence>
<dbReference type="KEGG" id="wvi:Weevi_1047"/>
<dbReference type="InterPro" id="IPR000073">
    <property type="entry name" value="AB_hydrolase_1"/>
</dbReference>
<dbReference type="PRINTS" id="PR00111">
    <property type="entry name" value="ABHYDROLASE"/>
</dbReference>
<dbReference type="Pfam" id="PF00561">
    <property type="entry name" value="Abhydrolase_1"/>
    <property type="match status" value="1"/>
</dbReference>
<dbReference type="RefSeq" id="WP_013598146.1">
    <property type="nucleotide sequence ID" value="NC_015144.1"/>
</dbReference>
<dbReference type="InterPro" id="IPR029058">
    <property type="entry name" value="AB_hydrolase_fold"/>
</dbReference>
<evidence type="ECO:0000313" key="3">
    <source>
        <dbReference type="Proteomes" id="UP000008641"/>
    </source>
</evidence>
<keyword evidence="3" id="KW-1185">Reference proteome</keyword>
<evidence type="ECO:0000313" key="2">
    <source>
        <dbReference type="EMBL" id="ADX67756.1"/>
    </source>
</evidence>
<dbReference type="Gene3D" id="3.40.50.1820">
    <property type="entry name" value="alpha/beta hydrolase"/>
    <property type="match status" value="1"/>
</dbReference>